<evidence type="ECO:0000256" key="1">
    <source>
        <dbReference type="ARBA" id="ARBA00004651"/>
    </source>
</evidence>
<evidence type="ECO:0000313" key="7">
    <source>
        <dbReference type="EMBL" id="MCS0606979.1"/>
    </source>
</evidence>
<dbReference type="Proteomes" id="UP001205861">
    <property type="component" value="Unassembled WGS sequence"/>
</dbReference>
<organism evidence="7 8">
    <name type="scientific">Massilia solisilvae</name>
    <dbReference type="NCBI Taxonomy" id="1811225"/>
    <lineage>
        <taxon>Bacteria</taxon>
        <taxon>Pseudomonadati</taxon>
        <taxon>Pseudomonadota</taxon>
        <taxon>Betaproteobacteria</taxon>
        <taxon>Burkholderiales</taxon>
        <taxon>Oxalobacteraceae</taxon>
        <taxon>Telluria group</taxon>
        <taxon>Massilia</taxon>
    </lineage>
</organism>
<feature type="transmembrane region" description="Helical" evidence="6">
    <location>
        <begin position="80"/>
        <end position="100"/>
    </location>
</feature>
<keyword evidence="2" id="KW-1003">Cell membrane</keyword>
<feature type="transmembrane region" description="Helical" evidence="6">
    <location>
        <begin position="43"/>
        <end position="68"/>
    </location>
</feature>
<feature type="transmembrane region" description="Helical" evidence="6">
    <location>
        <begin position="329"/>
        <end position="345"/>
    </location>
</feature>
<comment type="subcellular location">
    <subcellularLocation>
        <location evidence="1">Cell membrane</location>
        <topology evidence="1">Multi-pass membrane protein</topology>
    </subcellularLocation>
</comment>
<evidence type="ECO:0000256" key="6">
    <source>
        <dbReference type="SAM" id="Phobius"/>
    </source>
</evidence>
<feature type="transmembrane region" description="Helical" evidence="6">
    <location>
        <begin position="402"/>
        <end position="421"/>
    </location>
</feature>
<dbReference type="PANTHER" id="PTHR30250:SF11">
    <property type="entry name" value="O-ANTIGEN TRANSPORTER-RELATED"/>
    <property type="match status" value="1"/>
</dbReference>
<feature type="transmembrane region" description="Helical" evidence="6">
    <location>
        <begin position="298"/>
        <end position="317"/>
    </location>
</feature>
<feature type="transmembrane region" description="Helical" evidence="6">
    <location>
        <begin position="433"/>
        <end position="456"/>
    </location>
</feature>
<dbReference type="InterPro" id="IPR050833">
    <property type="entry name" value="Poly_Biosynth_Transport"/>
</dbReference>
<feature type="transmembrane region" description="Helical" evidence="6">
    <location>
        <begin position="9"/>
        <end position="31"/>
    </location>
</feature>
<dbReference type="Pfam" id="PF01943">
    <property type="entry name" value="Polysacc_synt"/>
    <property type="match status" value="1"/>
</dbReference>
<gene>
    <name evidence="7" type="ORF">NX773_02220</name>
</gene>
<evidence type="ECO:0000256" key="2">
    <source>
        <dbReference type="ARBA" id="ARBA00022475"/>
    </source>
</evidence>
<dbReference type="RefSeq" id="WP_258854759.1">
    <property type="nucleotide sequence ID" value="NZ_JANUGV010000001.1"/>
</dbReference>
<feature type="transmembrane region" description="Helical" evidence="6">
    <location>
        <begin position="150"/>
        <end position="169"/>
    </location>
</feature>
<keyword evidence="5 6" id="KW-0472">Membrane</keyword>
<feature type="transmembrane region" description="Helical" evidence="6">
    <location>
        <begin position="115"/>
        <end position="138"/>
    </location>
</feature>
<evidence type="ECO:0000313" key="8">
    <source>
        <dbReference type="Proteomes" id="UP001205861"/>
    </source>
</evidence>
<feature type="transmembrane region" description="Helical" evidence="6">
    <location>
        <begin position="366"/>
        <end position="390"/>
    </location>
</feature>
<sequence length="514" mass="56336">MATNIQSRFVVSFVSNLVRSGVTFGTGMLLARWMGPADYGRMAFLMAAFTALRGMLDMGSSTAFFTLLSRRPRSSRFIGLFWSFVGIQMAVALLFLLLLLPDTTVRALWAGESRLMLGLAFLATFMQGTVWLLAVQMAEASRQTVRSQQINTAVVVVHLGVVLALAWAGMLAVPLVFAALAIEWAAAAWLASRLYRGGQAGGQDESGGDTPKSVFLEFFHYCLPLVPMTFLGFVHDFADRWMLQTWAGVKQQAYFSVAQQYSAIALLATVSVLRILWKEIAEAHHQGNLERVGALYRRASRMLFFVGAFLAGAMQPLASDILRLTVGEAYVGGTLAMAIMLLYPVHQSMGQIGGTLSFATGHTRAYAWSSSVGMAISLVVAYLVLAPATAPVPGLHMGAEGLALKLVGAQVISVNVLAWMIARIFGWRFDWHYQVFALAGCVCLGWLAHWLAWQALGADALLLLKLPLMAALYTGFIGVYLYFFPWLLSMTREELVGHLAWFQRLSGIKKLSQF</sequence>
<name>A0ABT2BEN8_9BURK</name>
<comment type="caution">
    <text evidence="7">The sequence shown here is derived from an EMBL/GenBank/DDBJ whole genome shotgun (WGS) entry which is preliminary data.</text>
</comment>
<accession>A0ABT2BEN8</accession>
<proteinExistence type="predicted"/>
<reference evidence="7 8" key="1">
    <citation type="submission" date="2022-08" db="EMBL/GenBank/DDBJ databases">
        <title>Reclassification of Massilia species as members of the genera Telluria, Duganella, Pseudoduganella, Mokoshia gen. nov. and Zemynaea gen. nov. using orthogonal and non-orthogonal genome-based approaches.</title>
        <authorList>
            <person name="Bowman J.P."/>
        </authorList>
    </citation>
    <scope>NUCLEOTIDE SEQUENCE [LARGE SCALE GENOMIC DNA]</scope>
    <source>
        <strain evidence="7 8">JCM 31607</strain>
    </source>
</reference>
<feature type="transmembrane region" description="Helical" evidence="6">
    <location>
        <begin position="468"/>
        <end position="488"/>
    </location>
</feature>
<keyword evidence="8" id="KW-1185">Reference proteome</keyword>
<evidence type="ECO:0000256" key="5">
    <source>
        <dbReference type="ARBA" id="ARBA00023136"/>
    </source>
</evidence>
<evidence type="ECO:0000256" key="4">
    <source>
        <dbReference type="ARBA" id="ARBA00022989"/>
    </source>
</evidence>
<evidence type="ECO:0000256" key="3">
    <source>
        <dbReference type="ARBA" id="ARBA00022692"/>
    </source>
</evidence>
<dbReference type="PANTHER" id="PTHR30250">
    <property type="entry name" value="PST FAMILY PREDICTED COLANIC ACID TRANSPORTER"/>
    <property type="match status" value="1"/>
</dbReference>
<keyword evidence="3 6" id="KW-0812">Transmembrane</keyword>
<feature type="transmembrane region" description="Helical" evidence="6">
    <location>
        <begin position="215"/>
        <end position="234"/>
    </location>
</feature>
<dbReference type="EMBL" id="JANUGV010000001">
    <property type="protein sequence ID" value="MCS0606979.1"/>
    <property type="molecule type" value="Genomic_DNA"/>
</dbReference>
<protein>
    <submittedName>
        <fullName evidence="7">Lipopolysaccharide biosynthesis protein</fullName>
    </submittedName>
</protein>
<keyword evidence="4 6" id="KW-1133">Transmembrane helix</keyword>
<dbReference type="InterPro" id="IPR002797">
    <property type="entry name" value="Polysacc_synth"/>
</dbReference>